<reference evidence="5 6" key="1">
    <citation type="submission" date="2016-11" db="EMBL/GenBank/DDBJ databases">
        <authorList>
            <person name="Jaros S."/>
            <person name="Januszkiewicz K."/>
            <person name="Wedrychowicz H."/>
        </authorList>
    </citation>
    <scope>NUCLEOTIDE SEQUENCE [LARGE SCALE GENOMIC DNA]</scope>
    <source>
        <strain evidence="5 6">DSM 14828</strain>
    </source>
</reference>
<dbReference type="GO" id="GO:0070403">
    <property type="term" value="F:NAD+ binding"/>
    <property type="evidence" value="ECO:0007669"/>
    <property type="project" value="InterPro"/>
</dbReference>
<dbReference type="Gene3D" id="1.10.3660.10">
    <property type="entry name" value="6-phosphogluconate dehydrogenase C-terminal like domain"/>
    <property type="match status" value="1"/>
</dbReference>
<gene>
    <name evidence="5" type="ORF">SAMN02746064_00489</name>
</gene>
<dbReference type="PANTHER" id="PTHR21363">
    <property type="entry name" value="PREPHENATE DEHYDROGENASE"/>
    <property type="match status" value="1"/>
</dbReference>
<proteinExistence type="inferred from homology"/>
<dbReference type="OrthoDB" id="9802008at2"/>
<name>A0A1M4THA2_9FIRM</name>
<dbReference type="InterPro" id="IPR008927">
    <property type="entry name" value="6-PGluconate_DH-like_C_sf"/>
</dbReference>
<evidence type="ECO:0000313" key="6">
    <source>
        <dbReference type="Proteomes" id="UP000184251"/>
    </source>
</evidence>
<evidence type="ECO:0000256" key="1">
    <source>
        <dbReference type="ARBA" id="ARBA00007964"/>
    </source>
</evidence>
<organism evidence="5 6">
    <name type="scientific">Alkalibacter saccharofermentans DSM 14828</name>
    <dbReference type="NCBI Taxonomy" id="1120975"/>
    <lineage>
        <taxon>Bacteria</taxon>
        <taxon>Bacillati</taxon>
        <taxon>Bacillota</taxon>
        <taxon>Clostridia</taxon>
        <taxon>Eubacteriales</taxon>
        <taxon>Eubacteriaceae</taxon>
        <taxon>Alkalibacter</taxon>
    </lineage>
</organism>
<evidence type="ECO:0000259" key="4">
    <source>
        <dbReference type="PROSITE" id="PS51176"/>
    </source>
</evidence>
<dbReference type="InterPro" id="IPR050812">
    <property type="entry name" value="Preph/Arog_dehydrog"/>
</dbReference>
<dbReference type="GO" id="GO:0004665">
    <property type="term" value="F:prephenate dehydrogenase (NADP+) activity"/>
    <property type="evidence" value="ECO:0007669"/>
    <property type="project" value="InterPro"/>
</dbReference>
<comment type="pathway">
    <text evidence="3">Amino-acid biosynthesis.</text>
</comment>
<evidence type="ECO:0000313" key="5">
    <source>
        <dbReference type="EMBL" id="SHE43704.1"/>
    </source>
</evidence>
<dbReference type="InterPro" id="IPR046826">
    <property type="entry name" value="PDH_N"/>
</dbReference>
<dbReference type="Gene3D" id="3.40.50.720">
    <property type="entry name" value="NAD(P)-binding Rossmann-like Domain"/>
    <property type="match status" value="1"/>
</dbReference>
<dbReference type="AlphaFoldDB" id="A0A1M4THA2"/>
<dbReference type="InterPro" id="IPR046825">
    <property type="entry name" value="PDH_C"/>
</dbReference>
<dbReference type="Proteomes" id="UP000184251">
    <property type="component" value="Unassembled WGS sequence"/>
</dbReference>
<dbReference type="SUPFAM" id="SSF48179">
    <property type="entry name" value="6-phosphogluconate dehydrogenase C-terminal domain-like"/>
    <property type="match status" value="1"/>
</dbReference>
<dbReference type="RefSeq" id="WP_073269487.1">
    <property type="nucleotide sequence ID" value="NZ_FQTU01000002.1"/>
</dbReference>
<dbReference type="GO" id="GO:0006571">
    <property type="term" value="P:tyrosine biosynthetic process"/>
    <property type="evidence" value="ECO:0007669"/>
    <property type="project" value="InterPro"/>
</dbReference>
<dbReference type="STRING" id="1120975.SAMN02746064_00489"/>
<dbReference type="PANTHER" id="PTHR21363:SF0">
    <property type="entry name" value="PREPHENATE DEHYDROGENASE [NADP(+)]"/>
    <property type="match status" value="1"/>
</dbReference>
<evidence type="ECO:0000256" key="3">
    <source>
        <dbReference type="ARBA" id="ARBA00029440"/>
    </source>
</evidence>
<accession>A0A1M4THA2</accession>
<sequence>MEEIDFKNKKVLIVGLGLMGSAYAASFRNIGFETIYALDRNNEVLKKAESEKLIDKGYQNASDILPSCDLVVVCLYLHDALDFIKKNMNNFKSNSVITDIVGLKRKMVENLDGILRDDVDFIPGHPMAGREKNKEGFTSAKIFEGKNYILTPTDKNKPENLDMMRSLISKMGFGRLIETDPDTHDEKIAFTSQLCHIIAASMVDISEDSKVTQFEGGSFQDMTRIAMINSDMWAELFIANKDKLVDTLDEFTESISYFRKCIEDENFDHIKSRFDFIGKKREEMGK</sequence>
<dbReference type="InterPro" id="IPR003099">
    <property type="entry name" value="Prephen_DH"/>
</dbReference>
<dbReference type="SUPFAM" id="SSF51735">
    <property type="entry name" value="NAD(P)-binding Rossmann-fold domains"/>
    <property type="match status" value="1"/>
</dbReference>
<dbReference type="GO" id="GO:0008977">
    <property type="term" value="F:prephenate dehydrogenase (NAD+) activity"/>
    <property type="evidence" value="ECO:0007669"/>
    <property type="project" value="InterPro"/>
</dbReference>
<feature type="domain" description="Prephenate/arogenate dehydrogenase" evidence="4">
    <location>
        <begin position="9"/>
        <end position="286"/>
    </location>
</feature>
<evidence type="ECO:0000256" key="2">
    <source>
        <dbReference type="ARBA" id="ARBA00023002"/>
    </source>
</evidence>
<keyword evidence="2" id="KW-0560">Oxidoreductase</keyword>
<dbReference type="Pfam" id="PF02153">
    <property type="entry name" value="PDH_N"/>
    <property type="match status" value="1"/>
</dbReference>
<dbReference type="PROSITE" id="PS51176">
    <property type="entry name" value="PDH_ADH"/>
    <property type="match status" value="1"/>
</dbReference>
<keyword evidence="6" id="KW-1185">Reference proteome</keyword>
<protein>
    <submittedName>
        <fullName evidence="5">Prephenate dehydrogenase</fullName>
    </submittedName>
</protein>
<dbReference type="Pfam" id="PF20463">
    <property type="entry name" value="PDH_C"/>
    <property type="match status" value="1"/>
</dbReference>
<comment type="similarity">
    <text evidence="1">Belongs to the prephenate/arogenate dehydrogenase family.</text>
</comment>
<dbReference type="InterPro" id="IPR036291">
    <property type="entry name" value="NAD(P)-bd_dom_sf"/>
</dbReference>
<dbReference type="EMBL" id="FQTU01000002">
    <property type="protein sequence ID" value="SHE43704.1"/>
    <property type="molecule type" value="Genomic_DNA"/>
</dbReference>